<keyword evidence="5" id="KW-0862">Zinc</keyword>
<feature type="domain" description="RING-type" evidence="7">
    <location>
        <begin position="204"/>
        <end position="245"/>
    </location>
</feature>
<dbReference type="GO" id="GO:0005737">
    <property type="term" value="C:cytoplasm"/>
    <property type="evidence" value="ECO:0007669"/>
    <property type="project" value="TreeGrafter"/>
</dbReference>
<keyword evidence="3" id="KW-0479">Metal-binding</keyword>
<dbReference type="PANTHER" id="PTHR15710">
    <property type="entry name" value="E3 UBIQUITIN-PROTEIN LIGASE PRAJA"/>
    <property type="match status" value="1"/>
</dbReference>
<name>A0A9Q0JR14_9ROSI</name>
<dbReference type="SUPFAM" id="SSF57850">
    <property type="entry name" value="RING/U-box"/>
    <property type="match status" value="1"/>
</dbReference>
<dbReference type="GO" id="GO:0008270">
    <property type="term" value="F:zinc ion binding"/>
    <property type="evidence" value="ECO:0007669"/>
    <property type="project" value="UniProtKB-KW"/>
</dbReference>
<dbReference type="PROSITE" id="PS50089">
    <property type="entry name" value="ZF_RING_2"/>
    <property type="match status" value="1"/>
</dbReference>
<organism evidence="8 9">
    <name type="scientific">Turnera subulata</name>
    <dbReference type="NCBI Taxonomy" id="218843"/>
    <lineage>
        <taxon>Eukaryota</taxon>
        <taxon>Viridiplantae</taxon>
        <taxon>Streptophyta</taxon>
        <taxon>Embryophyta</taxon>
        <taxon>Tracheophyta</taxon>
        <taxon>Spermatophyta</taxon>
        <taxon>Magnoliopsida</taxon>
        <taxon>eudicotyledons</taxon>
        <taxon>Gunneridae</taxon>
        <taxon>Pentapetalae</taxon>
        <taxon>rosids</taxon>
        <taxon>fabids</taxon>
        <taxon>Malpighiales</taxon>
        <taxon>Passifloraceae</taxon>
        <taxon>Turnera</taxon>
    </lineage>
</organism>
<keyword evidence="4 6" id="KW-0863">Zinc-finger</keyword>
<proteinExistence type="predicted"/>
<dbReference type="GO" id="GO:0016567">
    <property type="term" value="P:protein ubiquitination"/>
    <property type="evidence" value="ECO:0007669"/>
    <property type="project" value="TreeGrafter"/>
</dbReference>
<reference evidence="8" key="1">
    <citation type="submission" date="2022-02" db="EMBL/GenBank/DDBJ databases">
        <authorList>
            <person name="Henning P.M."/>
            <person name="McCubbin A.G."/>
            <person name="Shore J.S."/>
        </authorList>
    </citation>
    <scope>NUCLEOTIDE SEQUENCE</scope>
    <source>
        <strain evidence="8">F60SS</strain>
        <tissue evidence="8">Leaves</tissue>
    </source>
</reference>
<evidence type="ECO:0000313" key="9">
    <source>
        <dbReference type="Proteomes" id="UP001141552"/>
    </source>
</evidence>
<evidence type="ECO:0000313" key="8">
    <source>
        <dbReference type="EMBL" id="KAJ4850918.1"/>
    </source>
</evidence>
<dbReference type="CDD" id="cd16454">
    <property type="entry name" value="RING-H2_PA-TM-RING"/>
    <property type="match status" value="1"/>
</dbReference>
<sequence length="274" mass="29993">MAALSTLPAPHLSSLTSSVLSQTLHHHHRLSSILSSPSLFSLTLHHLHSLSLPNKSLLIAKHLHSSLHLLTRHFQYASPQGPLPPCPSSTKPRDLDAALLLLLLCNIHQENPETLKAPRSKWREGLCRHYADTVLTLSSGIGVHYGGVLLPYIERTVRCWRFVGLMGGCGGKERREVAAAPAAVVALPTVEVEAGGGGGRDHCCAICKEEMRVGRDVCELPCEHLFHWMCILPWLRKRNTCPCCRFQLPTDDVFAEIQRLWGVVAKVGGGSPTG</sequence>
<dbReference type="GO" id="GO:0061630">
    <property type="term" value="F:ubiquitin protein ligase activity"/>
    <property type="evidence" value="ECO:0007669"/>
    <property type="project" value="UniProtKB-EC"/>
</dbReference>
<reference evidence="8" key="2">
    <citation type="journal article" date="2023" name="Plants (Basel)">
        <title>Annotation of the Turnera subulata (Passifloraceae) Draft Genome Reveals the S-Locus Evolved after the Divergence of Turneroideae from Passifloroideae in a Stepwise Manner.</title>
        <authorList>
            <person name="Henning P.M."/>
            <person name="Roalson E.H."/>
            <person name="Mir W."/>
            <person name="McCubbin A.G."/>
            <person name="Shore J.S."/>
        </authorList>
    </citation>
    <scope>NUCLEOTIDE SEQUENCE</scope>
    <source>
        <strain evidence="8">F60SS</strain>
    </source>
</reference>
<keyword evidence="9" id="KW-1185">Reference proteome</keyword>
<dbReference type="Proteomes" id="UP001141552">
    <property type="component" value="Unassembled WGS sequence"/>
</dbReference>
<accession>A0A9Q0JR14</accession>
<evidence type="ECO:0000256" key="3">
    <source>
        <dbReference type="ARBA" id="ARBA00022723"/>
    </source>
</evidence>
<dbReference type="AlphaFoldDB" id="A0A9Q0JR14"/>
<evidence type="ECO:0000256" key="2">
    <source>
        <dbReference type="ARBA" id="ARBA00012483"/>
    </source>
</evidence>
<dbReference type="SMART" id="SM00184">
    <property type="entry name" value="RING"/>
    <property type="match status" value="1"/>
</dbReference>
<dbReference type="InterPro" id="IPR001841">
    <property type="entry name" value="Znf_RING"/>
</dbReference>
<dbReference type="PANTHER" id="PTHR15710:SF67">
    <property type="entry name" value="E3 UBIQUITIN-PROTEIN LIGASE SGR9, AMYLOPLASTIC"/>
    <property type="match status" value="1"/>
</dbReference>
<evidence type="ECO:0000259" key="7">
    <source>
        <dbReference type="PROSITE" id="PS50089"/>
    </source>
</evidence>
<gene>
    <name evidence="8" type="ORF">Tsubulata_030325</name>
</gene>
<dbReference type="OrthoDB" id="21204at2759"/>
<dbReference type="Pfam" id="PF13639">
    <property type="entry name" value="zf-RING_2"/>
    <property type="match status" value="1"/>
</dbReference>
<dbReference type="InterPro" id="IPR013083">
    <property type="entry name" value="Znf_RING/FYVE/PHD"/>
</dbReference>
<protein>
    <recommendedName>
        <fullName evidence="2">RING-type E3 ubiquitin transferase</fullName>
        <ecNumber evidence="2">2.3.2.27</ecNumber>
    </recommendedName>
</protein>
<evidence type="ECO:0000256" key="1">
    <source>
        <dbReference type="ARBA" id="ARBA00000900"/>
    </source>
</evidence>
<evidence type="ECO:0000256" key="5">
    <source>
        <dbReference type="ARBA" id="ARBA00022833"/>
    </source>
</evidence>
<evidence type="ECO:0000256" key="4">
    <source>
        <dbReference type="ARBA" id="ARBA00022771"/>
    </source>
</evidence>
<dbReference type="Gene3D" id="3.30.40.10">
    <property type="entry name" value="Zinc/RING finger domain, C3HC4 (zinc finger)"/>
    <property type="match status" value="1"/>
</dbReference>
<comment type="catalytic activity">
    <reaction evidence="1">
        <text>S-ubiquitinyl-[E2 ubiquitin-conjugating enzyme]-L-cysteine + [acceptor protein]-L-lysine = [E2 ubiquitin-conjugating enzyme]-L-cysteine + N(6)-ubiquitinyl-[acceptor protein]-L-lysine.</text>
        <dbReference type="EC" id="2.3.2.27"/>
    </reaction>
</comment>
<comment type="caution">
    <text evidence="8">The sequence shown here is derived from an EMBL/GenBank/DDBJ whole genome shotgun (WGS) entry which is preliminary data.</text>
</comment>
<dbReference type="EMBL" id="JAKUCV010000185">
    <property type="protein sequence ID" value="KAJ4850918.1"/>
    <property type="molecule type" value="Genomic_DNA"/>
</dbReference>
<dbReference type="EC" id="2.3.2.27" evidence="2"/>
<evidence type="ECO:0000256" key="6">
    <source>
        <dbReference type="PROSITE-ProRule" id="PRU00175"/>
    </source>
</evidence>